<dbReference type="GeneID" id="37217682"/>
<dbReference type="Proteomes" id="UP000248405">
    <property type="component" value="Unassembled WGS sequence"/>
</dbReference>
<accession>A0A319B589</accession>
<keyword evidence="2" id="KW-1185">Reference proteome</keyword>
<proteinExistence type="predicted"/>
<dbReference type="AlphaFoldDB" id="A0A319B589"/>
<reference evidence="1" key="1">
    <citation type="submission" date="2016-12" db="EMBL/GenBank/DDBJ databases">
        <title>The genomes of Aspergillus section Nigri reveals drivers in fungal speciation.</title>
        <authorList>
            <consortium name="DOE Joint Genome Institute"/>
            <person name="Vesth T.C."/>
            <person name="Nybo J."/>
            <person name="Theobald S."/>
            <person name="Brandl J."/>
            <person name="Frisvad J.C."/>
            <person name="Nielsen K.F."/>
            <person name="Lyhne E.K."/>
            <person name="Kogle M.E."/>
            <person name="Kuo A."/>
            <person name="Riley R."/>
            <person name="Clum A."/>
            <person name="Nolan M."/>
            <person name="Lipzen A."/>
            <person name="Salamov A."/>
            <person name="Henrissat B."/>
            <person name="Wiebenga A."/>
            <person name="De Vries R.P."/>
            <person name="Grigoriev I.V."/>
            <person name="Mortensen U.H."/>
            <person name="Andersen M.R."/>
            <person name="Baker S.E."/>
        </authorList>
    </citation>
    <scope>NUCLEOTIDE SEQUENCE [LARGE SCALE GENOMIC DNA]</scope>
    <source>
        <strain evidence="1">CBS 113365</strain>
    </source>
</reference>
<dbReference type="RefSeq" id="XP_025561750.1">
    <property type="nucleotide sequence ID" value="XM_025713090.1"/>
</dbReference>
<name>A0A319B589_ASPVC</name>
<sequence>MTESLPRRNTQCLVSVLGCGQHGLSSCSNVASLGVPVCFSNRGKVSQYVSAATTGLLYLARRLRKTSDNHDQSTFLMRKTDNIGAYKFLERPIDEEGCK</sequence>
<dbReference type="PROSITE" id="PS51257">
    <property type="entry name" value="PROKAR_LIPOPROTEIN"/>
    <property type="match status" value="1"/>
</dbReference>
<dbReference type="EMBL" id="KZ821628">
    <property type="protein sequence ID" value="PYH67956.1"/>
    <property type="molecule type" value="Genomic_DNA"/>
</dbReference>
<organism evidence="1 2">
    <name type="scientific">Aspergillus vadensis (strain CBS 113365 / IMI 142717 / IBT 24658)</name>
    <dbReference type="NCBI Taxonomy" id="1448311"/>
    <lineage>
        <taxon>Eukaryota</taxon>
        <taxon>Fungi</taxon>
        <taxon>Dikarya</taxon>
        <taxon>Ascomycota</taxon>
        <taxon>Pezizomycotina</taxon>
        <taxon>Eurotiomycetes</taxon>
        <taxon>Eurotiomycetidae</taxon>
        <taxon>Eurotiales</taxon>
        <taxon>Aspergillaceae</taxon>
        <taxon>Aspergillus</taxon>
        <taxon>Aspergillus subgen. Circumdati</taxon>
    </lineage>
</organism>
<gene>
    <name evidence="1" type="ORF">BO88DRAFT_72915</name>
</gene>
<evidence type="ECO:0000313" key="1">
    <source>
        <dbReference type="EMBL" id="PYH67956.1"/>
    </source>
</evidence>
<evidence type="ECO:0000313" key="2">
    <source>
        <dbReference type="Proteomes" id="UP000248405"/>
    </source>
</evidence>
<protein>
    <submittedName>
        <fullName evidence="1">Uncharacterized protein</fullName>
    </submittedName>
</protein>